<gene>
    <name evidence="6" type="ORF">S03H2_18551</name>
</gene>
<dbReference type="SUPFAM" id="SSF52540">
    <property type="entry name" value="P-loop containing nucleoside triphosphate hydrolases"/>
    <property type="match status" value="1"/>
</dbReference>
<evidence type="ECO:0000256" key="1">
    <source>
        <dbReference type="ARBA" id="ARBA00005417"/>
    </source>
</evidence>
<comment type="caution">
    <text evidence="6">The sequence shown here is derived from an EMBL/GenBank/DDBJ whole genome shotgun (WGS) entry which is preliminary data.</text>
</comment>
<dbReference type="Gene3D" id="3.40.50.300">
    <property type="entry name" value="P-loop containing nucleotide triphosphate hydrolases"/>
    <property type="match status" value="1"/>
</dbReference>
<evidence type="ECO:0000256" key="4">
    <source>
        <dbReference type="ARBA" id="ARBA00022840"/>
    </source>
</evidence>
<protein>
    <recommendedName>
        <fullName evidence="5">ATPase AAA-type core domain-containing protein</fullName>
    </recommendedName>
</protein>
<evidence type="ECO:0000256" key="2">
    <source>
        <dbReference type="ARBA" id="ARBA00022448"/>
    </source>
</evidence>
<dbReference type="PANTHER" id="PTHR42711">
    <property type="entry name" value="ABC TRANSPORTER ATP-BINDING PROTEIN"/>
    <property type="match status" value="1"/>
</dbReference>
<organism evidence="6">
    <name type="scientific">marine sediment metagenome</name>
    <dbReference type="NCBI Taxonomy" id="412755"/>
    <lineage>
        <taxon>unclassified sequences</taxon>
        <taxon>metagenomes</taxon>
        <taxon>ecological metagenomes</taxon>
    </lineage>
</organism>
<feature type="non-terminal residue" evidence="6">
    <location>
        <position position="1"/>
    </location>
</feature>
<comment type="similarity">
    <text evidence="1">Belongs to the ABC transporter superfamily.</text>
</comment>
<evidence type="ECO:0000259" key="5">
    <source>
        <dbReference type="Pfam" id="PF13304"/>
    </source>
</evidence>
<dbReference type="Pfam" id="PF13304">
    <property type="entry name" value="AAA_21"/>
    <property type="match status" value="1"/>
</dbReference>
<sequence length="92" mass="10573">KRKVELIRALIHDPNILLLDEPFSGLDFSSVKNLAELISSLNQEQKKTIILTTHDIDIAIELCDHLIILKKGKIVAEYEKEEFDKDSIKARF</sequence>
<accession>X1G439</accession>
<name>X1G439_9ZZZZ</name>
<dbReference type="InterPro" id="IPR003959">
    <property type="entry name" value="ATPase_AAA_core"/>
</dbReference>
<reference evidence="6" key="1">
    <citation type="journal article" date="2014" name="Front. Microbiol.">
        <title>High frequency of phylogenetically diverse reductive dehalogenase-homologous genes in deep subseafloor sedimentary metagenomes.</title>
        <authorList>
            <person name="Kawai M."/>
            <person name="Futagami T."/>
            <person name="Toyoda A."/>
            <person name="Takaki Y."/>
            <person name="Nishi S."/>
            <person name="Hori S."/>
            <person name="Arai W."/>
            <person name="Tsubouchi T."/>
            <person name="Morono Y."/>
            <person name="Uchiyama I."/>
            <person name="Ito T."/>
            <person name="Fujiyama A."/>
            <person name="Inagaki F."/>
            <person name="Takami H."/>
        </authorList>
    </citation>
    <scope>NUCLEOTIDE SEQUENCE</scope>
    <source>
        <strain evidence="6">Expedition CK06-06</strain>
    </source>
</reference>
<keyword evidence="2" id="KW-0813">Transport</keyword>
<dbReference type="InterPro" id="IPR050763">
    <property type="entry name" value="ABC_transporter_ATP-binding"/>
</dbReference>
<evidence type="ECO:0000256" key="3">
    <source>
        <dbReference type="ARBA" id="ARBA00022741"/>
    </source>
</evidence>
<evidence type="ECO:0000313" key="6">
    <source>
        <dbReference type="EMBL" id="GAH39570.1"/>
    </source>
</evidence>
<dbReference type="InterPro" id="IPR027417">
    <property type="entry name" value="P-loop_NTPase"/>
</dbReference>
<keyword evidence="4" id="KW-0067">ATP-binding</keyword>
<dbReference type="PANTHER" id="PTHR42711:SF5">
    <property type="entry name" value="ABC TRANSPORTER ATP-BINDING PROTEIN NATA"/>
    <property type="match status" value="1"/>
</dbReference>
<dbReference type="AlphaFoldDB" id="X1G439"/>
<dbReference type="EMBL" id="BARU01009630">
    <property type="protein sequence ID" value="GAH39570.1"/>
    <property type="molecule type" value="Genomic_DNA"/>
</dbReference>
<dbReference type="GO" id="GO:0016887">
    <property type="term" value="F:ATP hydrolysis activity"/>
    <property type="evidence" value="ECO:0007669"/>
    <property type="project" value="InterPro"/>
</dbReference>
<feature type="domain" description="ATPase AAA-type core" evidence="5">
    <location>
        <begin position="6"/>
        <end position="56"/>
    </location>
</feature>
<dbReference type="GO" id="GO:0005524">
    <property type="term" value="F:ATP binding"/>
    <property type="evidence" value="ECO:0007669"/>
    <property type="project" value="UniProtKB-KW"/>
</dbReference>
<keyword evidence="3" id="KW-0547">Nucleotide-binding</keyword>
<proteinExistence type="inferred from homology"/>